<dbReference type="AlphaFoldDB" id="A0A7H0FMD7"/>
<protein>
    <submittedName>
        <fullName evidence="1">Phage head-tail adapter protein</fullName>
    </submittedName>
</protein>
<evidence type="ECO:0000313" key="2">
    <source>
        <dbReference type="Proteomes" id="UP000516122"/>
    </source>
</evidence>
<reference evidence="1 2" key="1">
    <citation type="submission" date="2020-08" db="EMBL/GenBank/DDBJ databases">
        <title>Enterococcus faecalis SF28073 genome assembly.</title>
        <authorList>
            <person name="Duerkop B.A."/>
            <person name="Johnson C.N."/>
        </authorList>
    </citation>
    <scope>NUCLEOTIDE SEQUENCE [LARGE SCALE GENOMIC DNA]</scope>
    <source>
        <strain evidence="1 2">SF28073</strain>
    </source>
</reference>
<sequence length="128" mass="14599">MKDLAIHPNYKRPKIGAGELKTPVSFFQFIPREGPEPGEIVKKELHSCKAQIYNPSMKDMEILNAKGTKEGLTIKIRDPHQDYIPSNKHKVVINDYRALPVGKEWEIVDVSPDFEDNRFIKIVLGITS</sequence>
<dbReference type="EMBL" id="CP060804">
    <property type="protein sequence ID" value="QNP37203.1"/>
    <property type="molecule type" value="Genomic_DNA"/>
</dbReference>
<gene>
    <name evidence="1" type="ORF">H9Q64_12115</name>
</gene>
<proteinExistence type="predicted"/>
<accession>A0A7H0FMD7</accession>
<dbReference type="Proteomes" id="UP000516122">
    <property type="component" value="Chromosome"/>
</dbReference>
<dbReference type="RefSeq" id="WP_002380685.1">
    <property type="nucleotide sequence ID" value="NZ_CP060804.1"/>
</dbReference>
<organism evidence="1 2">
    <name type="scientific">Enterococcus faecalis</name>
    <name type="common">Streptococcus faecalis</name>
    <dbReference type="NCBI Taxonomy" id="1351"/>
    <lineage>
        <taxon>Bacteria</taxon>
        <taxon>Bacillati</taxon>
        <taxon>Bacillota</taxon>
        <taxon>Bacilli</taxon>
        <taxon>Lactobacillales</taxon>
        <taxon>Enterococcaceae</taxon>
        <taxon>Enterococcus</taxon>
    </lineage>
</organism>
<evidence type="ECO:0000313" key="1">
    <source>
        <dbReference type="EMBL" id="QNP37203.1"/>
    </source>
</evidence>
<name>A0A7H0FMD7_ENTFL</name>